<dbReference type="EMBL" id="CM001220">
    <property type="protein sequence ID" value="AES91736.1"/>
    <property type="molecule type" value="Genomic_DNA"/>
</dbReference>
<protein>
    <submittedName>
        <fullName evidence="1">Galactose oxidase</fullName>
    </submittedName>
</protein>
<evidence type="ECO:0000313" key="4">
    <source>
        <dbReference type="Proteomes" id="UP000002051"/>
    </source>
</evidence>
<dbReference type="OMA" id="MIEIWIM"/>
<dbReference type="Proteomes" id="UP000265566">
    <property type="component" value="Chromosome 4"/>
</dbReference>
<evidence type="ECO:0000313" key="1">
    <source>
        <dbReference type="EMBL" id="AES91736.1"/>
    </source>
</evidence>
<proteinExistence type="predicted"/>
<sequence>MAFPDDRNRGPSPKHCCLWVFREFLSVWAMERATVEIWVMKEYKVHSSWTKTLVLSISGIPYFSPICCTKSGHIIGTDGYNRLMKYDDKGRLFERHTHFKDKNYHRSRVAMYTESLLSLPIDNMQG</sequence>
<evidence type="ECO:0000313" key="2">
    <source>
        <dbReference type="EMBL" id="RHN64192.1"/>
    </source>
</evidence>
<dbReference type="PaxDb" id="3880-AES91736"/>
<reference evidence="1 4" key="1">
    <citation type="journal article" date="2011" name="Nature">
        <title>The Medicago genome provides insight into the evolution of rhizobial symbioses.</title>
        <authorList>
            <person name="Young N.D."/>
            <person name="Debelle F."/>
            <person name="Oldroyd G.E."/>
            <person name="Geurts R."/>
            <person name="Cannon S.B."/>
            <person name="Udvardi M.K."/>
            <person name="Benedito V.A."/>
            <person name="Mayer K.F."/>
            <person name="Gouzy J."/>
            <person name="Schoof H."/>
            <person name="Van de Peer Y."/>
            <person name="Proost S."/>
            <person name="Cook D.R."/>
            <person name="Meyers B.C."/>
            <person name="Spannagl M."/>
            <person name="Cheung F."/>
            <person name="De Mita S."/>
            <person name="Krishnakumar V."/>
            <person name="Gundlach H."/>
            <person name="Zhou S."/>
            <person name="Mudge J."/>
            <person name="Bharti A.K."/>
            <person name="Murray J.D."/>
            <person name="Naoumkina M.A."/>
            <person name="Rosen B."/>
            <person name="Silverstein K.A."/>
            <person name="Tang H."/>
            <person name="Rombauts S."/>
            <person name="Zhao P.X."/>
            <person name="Zhou P."/>
            <person name="Barbe V."/>
            <person name="Bardou P."/>
            <person name="Bechner M."/>
            <person name="Bellec A."/>
            <person name="Berger A."/>
            <person name="Berges H."/>
            <person name="Bidwell S."/>
            <person name="Bisseling T."/>
            <person name="Choisne N."/>
            <person name="Couloux A."/>
            <person name="Denny R."/>
            <person name="Deshpande S."/>
            <person name="Dai X."/>
            <person name="Doyle J.J."/>
            <person name="Dudez A.M."/>
            <person name="Farmer A.D."/>
            <person name="Fouteau S."/>
            <person name="Franken C."/>
            <person name="Gibelin C."/>
            <person name="Gish J."/>
            <person name="Goldstein S."/>
            <person name="Gonzalez A.J."/>
            <person name="Green P.J."/>
            <person name="Hallab A."/>
            <person name="Hartog M."/>
            <person name="Hua A."/>
            <person name="Humphray S.J."/>
            <person name="Jeong D.H."/>
            <person name="Jing Y."/>
            <person name="Jocker A."/>
            <person name="Kenton S.M."/>
            <person name="Kim D.J."/>
            <person name="Klee K."/>
            <person name="Lai H."/>
            <person name="Lang C."/>
            <person name="Lin S."/>
            <person name="Macmil S.L."/>
            <person name="Magdelenat G."/>
            <person name="Matthews L."/>
            <person name="McCorrison J."/>
            <person name="Monaghan E.L."/>
            <person name="Mun J.H."/>
            <person name="Najar F.Z."/>
            <person name="Nicholson C."/>
            <person name="Noirot C."/>
            <person name="O'Bleness M."/>
            <person name="Paule C.R."/>
            <person name="Poulain J."/>
            <person name="Prion F."/>
            <person name="Qin B."/>
            <person name="Qu C."/>
            <person name="Retzel E.F."/>
            <person name="Riddle C."/>
            <person name="Sallet E."/>
            <person name="Samain S."/>
            <person name="Samson N."/>
            <person name="Sanders I."/>
            <person name="Saurat O."/>
            <person name="Scarpelli C."/>
            <person name="Schiex T."/>
            <person name="Segurens B."/>
            <person name="Severin A.J."/>
            <person name="Sherrier D.J."/>
            <person name="Shi R."/>
            <person name="Sims S."/>
            <person name="Singer S.R."/>
            <person name="Sinharoy S."/>
            <person name="Sterck L."/>
            <person name="Viollet A."/>
            <person name="Wang B.B."/>
            <person name="Wang K."/>
            <person name="Wang M."/>
            <person name="Wang X."/>
            <person name="Warfsmann J."/>
            <person name="Weissenbach J."/>
            <person name="White D.D."/>
            <person name="White J.D."/>
            <person name="Wiley G.B."/>
            <person name="Wincker P."/>
            <person name="Xing Y."/>
            <person name="Yang L."/>
            <person name="Yao Z."/>
            <person name="Ying F."/>
            <person name="Zhai J."/>
            <person name="Zhou L."/>
            <person name="Zuber A."/>
            <person name="Denarie J."/>
            <person name="Dixon R.A."/>
            <person name="May G.D."/>
            <person name="Schwartz D.C."/>
            <person name="Rogers J."/>
            <person name="Quetier F."/>
            <person name="Town C.D."/>
            <person name="Roe B.A."/>
        </authorList>
    </citation>
    <scope>NUCLEOTIDE SEQUENCE [LARGE SCALE GENOMIC DNA]</scope>
    <source>
        <strain evidence="1">A17</strain>
        <strain evidence="3 4">cv. Jemalong A17</strain>
    </source>
</reference>
<dbReference type="EMBL" id="PSQE01000004">
    <property type="protein sequence ID" value="RHN64192.1"/>
    <property type="molecule type" value="Genomic_DNA"/>
</dbReference>
<gene>
    <name evidence="1" type="ordered locus">MTR_4g118360</name>
    <name evidence="2" type="ORF">MtrunA17_Chr4g0066411</name>
</gene>
<dbReference type="EnsemblPlants" id="AES91736">
    <property type="protein sequence ID" value="AES91736"/>
    <property type="gene ID" value="MTR_4g118360"/>
</dbReference>
<dbReference type="Proteomes" id="UP000002051">
    <property type="component" value="Chromosome 4"/>
</dbReference>
<reference evidence="3" key="3">
    <citation type="submission" date="2015-04" db="UniProtKB">
        <authorList>
            <consortium name="EnsemblPlants"/>
        </authorList>
    </citation>
    <scope>IDENTIFICATION</scope>
    <source>
        <strain evidence="3">cv. Jemalong A17</strain>
    </source>
</reference>
<organism evidence="1 4">
    <name type="scientific">Medicago truncatula</name>
    <name type="common">Barrel medic</name>
    <name type="synonym">Medicago tribuloides</name>
    <dbReference type="NCBI Taxonomy" id="3880"/>
    <lineage>
        <taxon>Eukaryota</taxon>
        <taxon>Viridiplantae</taxon>
        <taxon>Streptophyta</taxon>
        <taxon>Embryophyta</taxon>
        <taxon>Tracheophyta</taxon>
        <taxon>Spermatophyta</taxon>
        <taxon>Magnoliopsida</taxon>
        <taxon>eudicotyledons</taxon>
        <taxon>Gunneridae</taxon>
        <taxon>Pentapetalae</taxon>
        <taxon>rosids</taxon>
        <taxon>fabids</taxon>
        <taxon>Fabales</taxon>
        <taxon>Fabaceae</taxon>
        <taxon>Papilionoideae</taxon>
        <taxon>50 kb inversion clade</taxon>
        <taxon>NPAAA clade</taxon>
        <taxon>Hologalegina</taxon>
        <taxon>IRL clade</taxon>
        <taxon>Trifolieae</taxon>
        <taxon>Medicago</taxon>
    </lineage>
</organism>
<reference evidence="1 4" key="2">
    <citation type="journal article" date="2014" name="BMC Genomics">
        <title>An improved genome release (version Mt4.0) for the model legume Medicago truncatula.</title>
        <authorList>
            <person name="Tang H."/>
            <person name="Krishnakumar V."/>
            <person name="Bidwell S."/>
            <person name="Rosen B."/>
            <person name="Chan A."/>
            <person name="Zhou S."/>
            <person name="Gentzbittel L."/>
            <person name="Childs K.L."/>
            <person name="Yandell M."/>
            <person name="Gundlach H."/>
            <person name="Mayer K.F."/>
            <person name="Schwartz D.C."/>
            <person name="Town C.D."/>
        </authorList>
    </citation>
    <scope>GENOME REANNOTATION</scope>
    <source>
        <strain evidence="3 4">cv. Jemalong A17</strain>
    </source>
</reference>
<evidence type="ECO:0000313" key="3">
    <source>
        <dbReference type="EnsemblPlants" id="AES91736"/>
    </source>
</evidence>
<dbReference type="Gramene" id="rna26979">
    <property type="protein sequence ID" value="RHN64192.1"/>
    <property type="gene ID" value="gene26979"/>
</dbReference>
<keyword evidence="4" id="KW-1185">Reference proteome</keyword>
<dbReference type="HOGENOM" id="CLU_1984900_0_0_1"/>
<dbReference type="AlphaFoldDB" id="G7JHV7"/>
<name>G7JHV7_MEDTR</name>
<accession>G7JHV7</accession>
<reference evidence="2" key="4">
    <citation type="journal article" date="2018" name="Nat. Plants">
        <title>Whole-genome landscape of Medicago truncatula symbiotic genes.</title>
        <authorList>
            <person name="Pecrix Y."/>
            <person name="Gamas P."/>
            <person name="Carrere S."/>
        </authorList>
    </citation>
    <scope>NUCLEOTIDE SEQUENCE</scope>
    <source>
        <tissue evidence="2">Leaves</tissue>
    </source>
</reference>